<evidence type="ECO:0000259" key="29">
    <source>
        <dbReference type="PROSITE" id="PS50853"/>
    </source>
</evidence>
<keyword evidence="4" id="KW-1003">Cell membrane</keyword>
<keyword evidence="14 25" id="KW-1133">Transmembrane helix</keyword>
<evidence type="ECO:0000256" key="13">
    <source>
        <dbReference type="ARBA" id="ARBA00022840"/>
    </source>
</evidence>
<dbReference type="InterPro" id="IPR036179">
    <property type="entry name" value="Ig-like_dom_sf"/>
</dbReference>
<dbReference type="PROSITE" id="PS00022">
    <property type="entry name" value="EGF_1"/>
    <property type="match status" value="3"/>
</dbReference>
<comment type="subcellular location">
    <subcellularLocation>
        <location evidence="1">Cell membrane</location>
        <topology evidence="1">Single-pass type I membrane protein</topology>
    </subcellularLocation>
</comment>
<dbReference type="OrthoDB" id="4062651at2759"/>
<sequence length="1247" mass="137337">MHGLPNLKPSAYTMTVNSGDRVVLEMTFERDSGDVVWKKDGTELPGNTITSSEGSKTYVIDSASSSDAGIYYAHFTRYPDSGGFTRLIVRECPVGLWNPPDCAQSCPECDHGGECDTTTGMCICPPGFMGNLCEKACGINSYGPECQHSCKADGCRSMQFCLADPYGCSCATGWTGPTCEEECPDGRFGSDCTEQCECLNGGSCDRHVGCVCPDEWIGKFCERSKFFFQANATSVRLADATKIAVICGCDPEVDPEGCPLPEIHVEVANPSPMPIQTNRGIDYPGQSIRWVLTPFGIDGNWDFICSINYRGHTYSYNVTVNAVGGPYPEIKEFADTEANRGTIASLECIVATTAGETIEVKVIDTRGNLIEPRYDAPGSKETSFIFHVDAEDENEGVYTCVATKQAGQVKAEAFLNILHQPIARQPPTITNNSNGVVTFNLNQRPFAGDGPLIGMHVQHKQSTIQHWDTHSKSPSTSTYTLDNLIGQTRYNIRVVLVRPGSEGQGPDGPILTFVTACSAPTRAVELQELSTTDLDSTSLRVLWQNPVGESFDSFNIYYRTRGQTVFDVVSVSDDSIRSYILRNLQKFETYYVQIKLTNCGAPGPVSSLVVVPVSYDSVSISWTQPENTNGQIKYYNISAVKTHSGTRSSEVIVERTTDIHLLMTSLQPATDYDISVSAVTILTGAVVTRSVTTQEWVPSAAPENIRVKARERTIQFMFDMIIKSKRNGIIRMYEAKLQNPTAWNSAVPPILRNVTSESVLFDNLMPGTQYIFNVRGWTAVGPGIWSEDVIVSTWRGPKDGFSTGSPSNSRKDIKTPLVGKNDVPPGVSLTIVFILGAACLVTLMVAAACLFAAFVKRRSHSMDLRSTEEIVTVRMTELMRQRSISNEYDDGSHSILSGHLSPPMSPLPSEELQYWKIPWEAMFLENVIIAEGNFGQVIKATIKRNGEPINAAVKILKGGCSDADRKDFIGELQIMCKVGHHPNIVNLIGACEFRGELFVALEFAVHGNLLTLLRKSRCLEAEPDYTNKSLSKADTETLSIKQLLQFACDVSLGMRHLADKGIVHRDLAARNILVCENMVCKVADFGLSRSDEVYVKMTAGRLPVRWMAIESLNYSVYTAKSDVWSFGILLWEIVTLGGTPYPGITCAELYEKLPIGYRMDKPLGCDDDIYNIMRHCWRDRPHDRPSFEQLYIALSRTANSDKNYINHDRVQGAEGGATPTFTTAKEFKFPSINSDEDIKGAVWGQLG</sequence>
<feature type="domain" description="Protein kinase" evidence="26">
    <location>
        <begin position="923"/>
        <end position="1194"/>
    </location>
</feature>
<dbReference type="InterPro" id="IPR007110">
    <property type="entry name" value="Ig-like_dom"/>
</dbReference>
<organism evidence="30 31">
    <name type="scientific">Stichopus japonicus</name>
    <name type="common">Sea cucumber</name>
    <dbReference type="NCBI Taxonomy" id="307972"/>
    <lineage>
        <taxon>Eukaryota</taxon>
        <taxon>Metazoa</taxon>
        <taxon>Echinodermata</taxon>
        <taxon>Eleutherozoa</taxon>
        <taxon>Echinozoa</taxon>
        <taxon>Holothuroidea</taxon>
        <taxon>Aspidochirotacea</taxon>
        <taxon>Aspidochirotida</taxon>
        <taxon>Stichopodidae</taxon>
        <taxon>Apostichopus</taxon>
    </lineage>
</organism>
<dbReference type="GO" id="GO:0005524">
    <property type="term" value="F:ATP binding"/>
    <property type="evidence" value="ECO:0007669"/>
    <property type="project" value="UniProtKB-KW"/>
</dbReference>
<dbReference type="PRINTS" id="PR00109">
    <property type="entry name" value="TYRKINASE"/>
</dbReference>
<dbReference type="AlphaFoldDB" id="A0A2G8JSU2"/>
<dbReference type="InterPro" id="IPR000742">
    <property type="entry name" value="EGF"/>
</dbReference>
<feature type="binding site" evidence="23">
    <location>
        <position position="1071"/>
    </location>
    <ligand>
        <name>Mg(2+)</name>
        <dbReference type="ChEBI" id="CHEBI:18420"/>
    </ligand>
</feature>
<comment type="caution">
    <text evidence="24">Lacks conserved residue(s) required for the propagation of feature annotation.</text>
</comment>
<evidence type="ECO:0000256" key="14">
    <source>
        <dbReference type="ARBA" id="ARBA00022989"/>
    </source>
</evidence>
<dbReference type="InterPro" id="IPR001245">
    <property type="entry name" value="Ser-Thr/Tyr_kinase_cat_dom"/>
</dbReference>
<keyword evidence="12 30" id="KW-0418">Kinase</keyword>
<keyword evidence="9" id="KW-0732">Signal</keyword>
<evidence type="ECO:0000256" key="12">
    <source>
        <dbReference type="ARBA" id="ARBA00022777"/>
    </source>
</evidence>
<dbReference type="EMBL" id="MRZV01001314">
    <property type="protein sequence ID" value="PIK38780.1"/>
    <property type="molecule type" value="Genomic_DNA"/>
</dbReference>
<comment type="caution">
    <text evidence="30">The sequence shown here is derived from an EMBL/GenBank/DDBJ whole genome shotgun (WGS) entry which is preliminary data.</text>
</comment>
<dbReference type="Pfam" id="PF07974">
    <property type="entry name" value="EGF_2"/>
    <property type="match status" value="1"/>
</dbReference>
<evidence type="ECO:0000256" key="7">
    <source>
        <dbReference type="ARBA" id="ARBA00022679"/>
    </source>
</evidence>
<dbReference type="SMART" id="SM00409">
    <property type="entry name" value="IG"/>
    <property type="match status" value="2"/>
</dbReference>
<keyword evidence="16" id="KW-0829">Tyrosine-protein kinase</keyword>
<evidence type="ECO:0000259" key="26">
    <source>
        <dbReference type="PROSITE" id="PS50011"/>
    </source>
</evidence>
<feature type="binding site" evidence="22">
    <location>
        <position position="954"/>
    </location>
    <ligand>
        <name>ATP</name>
        <dbReference type="ChEBI" id="CHEBI:30616"/>
    </ligand>
</feature>
<feature type="domain" description="Fibronectin type-III" evidence="29">
    <location>
        <begin position="604"/>
        <end position="700"/>
    </location>
</feature>
<feature type="domain" description="Ig-like" evidence="28">
    <location>
        <begin position="5"/>
        <end position="71"/>
    </location>
</feature>
<dbReference type="InterPro" id="IPR013111">
    <property type="entry name" value="EGF_extracell"/>
</dbReference>
<dbReference type="FunFam" id="3.30.200.20:FF:000113">
    <property type="entry name" value="Putative tyrosine-protein kinase receptor Tie-1"/>
    <property type="match status" value="1"/>
</dbReference>
<keyword evidence="11 22" id="KW-0547">Nucleotide-binding</keyword>
<evidence type="ECO:0000256" key="6">
    <source>
        <dbReference type="ARBA" id="ARBA00022553"/>
    </source>
</evidence>
<evidence type="ECO:0000256" key="10">
    <source>
        <dbReference type="ARBA" id="ARBA00022737"/>
    </source>
</evidence>
<dbReference type="PROSITE" id="PS50026">
    <property type="entry name" value="EGF_3"/>
    <property type="match status" value="1"/>
</dbReference>
<dbReference type="InterPro" id="IPR003599">
    <property type="entry name" value="Ig_sub"/>
</dbReference>
<evidence type="ECO:0000313" key="31">
    <source>
        <dbReference type="Proteomes" id="UP000230750"/>
    </source>
</evidence>
<keyword evidence="15 25" id="KW-0472">Membrane</keyword>
<dbReference type="Gene3D" id="3.30.200.20">
    <property type="entry name" value="Phosphorylase Kinase, domain 1"/>
    <property type="match status" value="1"/>
</dbReference>
<keyword evidence="23" id="KW-0460">Magnesium</keyword>
<evidence type="ECO:0000256" key="19">
    <source>
        <dbReference type="ARBA" id="ARBA00023180"/>
    </source>
</evidence>
<dbReference type="STRING" id="307972.A0A2G8JSU2"/>
<dbReference type="Gene3D" id="1.10.510.10">
    <property type="entry name" value="Transferase(Phosphotransferase) domain 1"/>
    <property type="match status" value="1"/>
</dbReference>
<feature type="domain" description="Ig-like" evidence="28">
    <location>
        <begin position="328"/>
        <end position="416"/>
    </location>
</feature>
<feature type="domain" description="EGF-like" evidence="27">
    <location>
        <begin position="98"/>
        <end position="134"/>
    </location>
</feature>
<dbReference type="GO" id="GO:0007169">
    <property type="term" value="P:cell surface receptor protein tyrosine kinase signaling pathway"/>
    <property type="evidence" value="ECO:0007669"/>
    <property type="project" value="TreeGrafter"/>
</dbReference>
<dbReference type="Pfam" id="PF00041">
    <property type="entry name" value="fn3"/>
    <property type="match status" value="3"/>
</dbReference>
<dbReference type="FunFam" id="1.10.510.10:FF:000123">
    <property type="entry name" value="Tyrosine-protein kinase receptor Tie-1"/>
    <property type="match status" value="1"/>
</dbReference>
<dbReference type="InterPro" id="IPR036116">
    <property type="entry name" value="FN3_sf"/>
</dbReference>
<dbReference type="GO" id="GO:0046872">
    <property type="term" value="F:metal ion binding"/>
    <property type="evidence" value="ECO:0007669"/>
    <property type="project" value="UniProtKB-KW"/>
</dbReference>
<evidence type="ECO:0000256" key="15">
    <source>
        <dbReference type="ARBA" id="ARBA00023136"/>
    </source>
</evidence>
<evidence type="ECO:0000256" key="8">
    <source>
        <dbReference type="ARBA" id="ARBA00022692"/>
    </source>
</evidence>
<keyword evidence="18 30" id="KW-0675">Receptor</keyword>
<dbReference type="InterPro" id="IPR020635">
    <property type="entry name" value="Tyr_kinase_cat_dom"/>
</dbReference>
<dbReference type="EC" id="2.7.10.1" evidence="3"/>
<keyword evidence="17 24" id="KW-1015">Disulfide bond</keyword>
<accession>A0A2G8JSU2</accession>
<dbReference type="InterPro" id="IPR050122">
    <property type="entry name" value="RTK"/>
</dbReference>
<dbReference type="PROSITE" id="PS50853">
    <property type="entry name" value="FN3"/>
    <property type="match status" value="3"/>
</dbReference>
<evidence type="ECO:0000259" key="28">
    <source>
        <dbReference type="PROSITE" id="PS50835"/>
    </source>
</evidence>
<keyword evidence="23" id="KW-0479">Metal-binding</keyword>
<dbReference type="SMART" id="SM00219">
    <property type="entry name" value="TyrKc"/>
    <property type="match status" value="1"/>
</dbReference>
<keyword evidence="13 22" id="KW-0067">ATP-binding</keyword>
<dbReference type="CDD" id="cd00063">
    <property type="entry name" value="FN3"/>
    <property type="match status" value="4"/>
</dbReference>
<evidence type="ECO:0000256" key="18">
    <source>
        <dbReference type="ARBA" id="ARBA00023170"/>
    </source>
</evidence>
<evidence type="ECO:0000256" key="9">
    <source>
        <dbReference type="ARBA" id="ARBA00022729"/>
    </source>
</evidence>
<dbReference type="FunFam" id="2.170.300.10:FF:000003">
    <property type="entry name" value="tyrosine-protein kinase receptor Tie-1 isoform X1"/>
    <property type="match status" value="1"/>
</dbReference>
<evidence type="ECO:0000256" key="24">
    <source>
        <dbReference type="PROSITE-ProRule" id="PRU00076"/>
    </source>
</evidence>
<evidence type="ECO:0000256" key="23">
    <source>
        <dbReference type="PIRSR" id="PIRSR000615-3"/>
    </source>
</evidence>
<dbReference type="SMART" id="SM00060">
    <property type="entry name" value="FN3"/>
    <property type="match status" value="4"/>
</dbReference>
<feature type="binding site" evidence="22">
    <location>
        <position position="1070"/>
    </location>
    <ligand>
        <name>ATP</name>
        <dbReference type="ChEBI" id="CHEBI:30616"/>
    </ligand>
</feature>
<evidence type="ECO:0000256" key="11">
    <source>
        <dbReference type="ARBA" id="ARBA00022741"/>
    </source>
</evidence>
<keyword evidence="19" id="KW-0325">Glycoprotein</keyword>
<comment type="similarity">
    <text evidence="2">Belongs to the protein kinase superfamily. CAMK Ser/Thr protein kinase family.</text>
</comment>
<keyword evidence="20" id="KW-0393">Immunoglobulin domain</keyword>
<dbReference type="CDD" id="cd00055">
    <property type="entry name" value="EGF_Lam"/>
    <property type="match status" value="1"/>
</dbReference>
<dbReference type="PROSITE" id="PS50011">
    <property type="entry name" value="PROTEIN_KINASE_DOM"/>
    <property type="match status" value="1"/>
</dbReference>
<evidence type="ECO:0000256" key="4">
    <source>
        <dbReference type="ARBA" id="ARBA00022475"/>
    </source>
</evidence>
<evidence type="ECO:0000256" key="5">
    <source>
        <dbReference type="ARBA" id="ARBA00022536"/>
    </source>
</evidence>
<dbReference type="GO" id="GO:0005886">
    <property type="term" value="C:plasma membrane"/>
    <property type="evidence" value="ECO:0007669"/>
    <property type="project" value="UniProtKB-SubCell"/>
</dbReference>
<dbReference type="InterPro" id="IPR000719">
    <property type="entry name" value="Prot_kinase_dom"/>
</dbReference>
<evidence type="ECO:0000259" key="27">
    <source>
        <dbReference type="PROSITE" id="PS50026"/>
    </source>
</evidence>
<keyword evidence="8 25" id="KW-0812">Transmembrane</keyword>
<protein>
    <recommendedName>
        <fullName evidence="3">receptor protein-tyrosine kinase</fullName>
        <ecNumber evidence="3">2.7.10.1</ecNumber>
    </recommendedName>
</protein>
<dbReference type="InterPro" id="IPR013783">
    <property type="entry name" value="Ig-like_fold"/>
</dbReference>
<feature type="disulfide bond" evidence="24">
    <location>
        <begin position="124"/>
        <end position="133"/>
    </location>
</feature>
<keyword evidence="6" id="KW-0597">Phosphoprotein</keyword>
<evidence type="ECO:0000256" key="3">
    <source>
        <dbReference type="ARBA" id="ARBA00011902"/>
    </source>
</evidence>
<name>A0A2G8JSU2_STIJA</name>
<keyword evidence="10" id="KW-0677">Repeat</keyword>
<dbReference type="SUPFAM" id="SSF48726">
    <property type="entry name" value="Immunoglobulin"/>
    <property type="match status" value="2"/>
</dbReference>
<reference evidence="30 31" key="1">
    <citation type="journal article" date="2017" name="PLoS Biol.">
        <title>The sea cucumber genome provides insights into morphological evolution and visceral regeneration.</title>
        <authorList>
            <person name="Zhang X."/>
            <person name="Sun L."/>
            <person name="Yuan J."/>
            <person name="Sun Y."/>
            <person name="Gao Y."/>
            <person name="Zhang L."/>
            <person name="Li S."/>
            <person name="Dai H."/>
            <person name="Hamel J.F."/>
            <person name="Liu C."/>
            <person name="Yu Y."/>
            <person name="Liu S."/>
            <person name="Lin W."/>
            <person name="Guo K."/>
            <person name="Jin S."/>
            <person name="Xu P."/>
            <person name="Storey K.B."/>
            <person name="Huan P."/>
            <person name="Zhang T."/>
            <person name="Zhou Y."/>
            <person name="Zhang J."/>
            <person name="Lin C."/>
            <person name="Li X."/>
            <person name="Xing L."/>
            <person name="Huo D."/>
            <person name="Sun M."/>
            <person name="Wang L."/>
            <person name="Mercier A."/>
            <person name="Li F."/>
            <person name="Yang H."/>
            <person name="Xiang J."/>
        </authorList>
    </citation>
    <scope>NUCLEOTIDE SEQUENCE [LARGE SCALE GENOMIC DNA]</scope>
    <source>
        <strain evidence="30">Shaxun</strain>
        <tissue evidence="30">Muscle</tissue>
    </source>
</reference>
<evidence type="ECO:0000313" key="30">
    <source>
        <dbReference type="EMBL" id="PIK38780.1"/>
    </source>
</evidence>
<dbReference type="PANTHER" id="PTHR24416">
    <property type="entry name" value="TYROSINE-PROTEIN KINASE RECEPTOR"/>
    <property type="match status" value="1"/>
</dbReference>
<dbReference type="PROSITE" id="PS50835">
    <property type="entry name" value="IG_LIKE"/>
    <property type="match status" value="2"/>
</dbReference>
<dbReference type="GO" id="GO:0043235">
    <property type="term" value="C:receptor complex"/>
    <property type="evidence" value="ECO:0007669"/>
    <property type="project" value="TreeGrafter"/>
</dbReference>
<dbReference type="SUPFAM" id="SSF56112">
    <property type="entry name" value="Protein kinase-like (PK-like)"/>
    <property type="match status" value="1"/>
</dbReference>
<evidence type="ECO:0000256" key="2">
    <source>
        <dbReference type="ARBA" id="ARBA00006692"/>
    </source>
</evidence>
<dbReference type="SMART" id="SM00181">
    <property type="entry name" value="EGF"/>
    <property type="match status" value="3"/>
</dbReference>
<dbReference type="InterPro" id="IPR008266">
    <property type="entry name" value="Tyr_kinase_AS"/>
</dbReference>
<dbReference type="PROSITE" id="PS00109">
    <property type="entry name" value="PROTEIN_KINASE_TYR"/>
    <property type="match status" value="1"/>
</dbReference>
<dbReference type="GO" id="GO:0004714">
    <property type="term" value="F:transmembrane receptor protein tyrosine kinase activity"/>
    <property type="evidence" value="ECO:0007669"/>
    <property type="project" value="UniProtKB-EC"/>
</dbReference>
<dbReference type="SUPFAM" id="SSF49265">
    <property type="entry name" value="Fibronectin type III"/>
    <property type="match status" value="2"/>
</dbReference>
<gene>
    <name evidence="30" type="ORF">BSL78_24375</name>
</gene>
<feature type="active site" description="Proton acceptor" evidence="21">
    <location>
        <position position="1066"/>
    </location>
</feature>
<dbReference type="CDD" id="cd00054">
    <property type="entry name" value="EGF_CA"/>
    <property type="match status" value="1"/>
</dbReference>
<proteinExistence type="inferred from homology"/>
<feature type="domain" description="Fibronectin type-III" evidence="29">
    <location>
        <begin position="423"/>
        <end position="518"/>
    </location>
</feature>
<feature type="domain" description="Fibronectin type-III" evidence="29">
    <location>
        <begin position="701"/>
        <end position="796"/>
    </location>
</feature>
<evidence type="ECO:0000256" key="22">
    <source>
        <dbReference type="PIRSR" id="PIRSR000615-2"/>
    </source>
</evidence>
<feature type="transmembrane region" description="Helical" evidence="25">
    <location>
        <begin position="831"/>
        <end position="855"/>
    </location>
</feature>
<dbReference type="GO" id="GO:0030154">
    <property type="term" value="P:cell differentiation"/>
    <property type="evidence" value="ECO:0007669"/>
    <property type="project" value="UniProtKB-ARBA"/>
</dbReference>
<evidence type="ECO:0000256" key="21">
    <source>
        <dbReference type="PIRSR" id="PIRSR000615-1"/>
    </source>
</evidence>
<feature type="binding site" evidence="23">
    <location>
        <position position="1084"/>
    </location>
    <ligand>
        <name>Mg(2+)</name>
        <dbReference type="ChEBI" id="CHEBI:18420"/>
    </ligand>
</feature>
<dbReference type="Proteomes" id="UP000230750">
    <property type="component" value="Unassembled WGS sequence"/>
</dbReference>
<dbReference type="InterPro" id="IPR002049">
    <property type="entry name" value="LE_dom"/>
</dbReference>
<evidence type="ECO:0000256" key="17">
    <source>
        <dbReference type="ARBA" id="ARBA00023157"/>
    </source>
</evidence>
<dbReference type="InterPro" id="IPR003961">
    <property type="entry name" value="FN3_dom"/>
</dbReference>
<dbReference type="PANTHER" id="PTHR24416:SF613">
    <property type="entry name" value="RECEPTOR PROTEIN-TYROSINE KINASE"/>
    <property type="match status" value="1"/>
</dbReference>
<evidence type="ECO:0000256" key="25">
    <source>
        <dbReference type="SAM" id="Phobius"/>
    </source>
</evidence>
<dbReference type="Gene3D" id="2.60.40.10">
    <property type="entry name" value="Immunoglobulins"/>
    <property type="match status" value="6"/>
</dbReference>
<evidence type="ECO:0000256" key="16">
    <source>
        <dbReference type="ARBA" id="ARBA00023137"/>
    </source>
</evidence>
<evidence type="ECO:0000256" key="20">
    <source>
        <dbReference type="ARBA" id="ARBA00023319"/>
    </source>
</evidence>
<keyword evidence="7" id="KW-0808">Transferase</keyword>
<dbReference type="Gene3D" id="2.170.300.10">
    <property type="entry name" value="Tie2 ligand-binding domain superfamily"/>
    <property type="match status" value="1"/>
</dbReference>
<evidence type="ECO:0000256" key="1">
    <source>
        <dbReference type="ARBA" id="ARBA00004251"/>
    </source>
</evidence>
<dbReference type="Pfam" id="PF07714">
    <property type="entry name" value="PK_Tyr_Ser-Thr"/>
    <property type="match status" value="1"/>
</dbReference>
<keyword evidence="31" id="KW-1185">Reference proteome</keyword>
<keyword evidence="5 24" id="KW-0245">EGF-like domain</keyword>
<dbReference type="InterPro" id="IPR011009">
    <property type="entry name" value="Kinase-like_dom_sf"/>
</dbReference>